<accession>A0ACC1HGY0</accession>
<dbReference type="EMBL" id="JAMZIH010005192">
    <property type="protein sequence ID" value="KAJ1675727.1"/>
    <property type="molecule type" value="Genomic_DNA"/>
</dbReference>
<feature type="non-terminal residue" evidence="1">
    <location>
        <position position="488"/>
    </location>
</feature>
<protein>
    <submittedName>
        <fullName evidence="1">5'-3' exoribonuclease 2</fullName>
    </submittedName>
</protein>
<sequence>MGVPAFFRWLSRRYPKVIRHVVEEEPTEINGIVIPVDISQPNPNGIEFDNFYLDMNGIIHPCCHPVDKPAPETEEDMMLEVFKCLDRVFAIVRPRKVIYMAIDGVAPRAKMNQQRSRRFRSAQDARIEAQKEREIRGEVAREMGIQTEAKKKFDSNCITPGTPFMDKLAKCLRYYIAEKQNADPAWRNLKVILSDASVPGEGEHKIMDFIRRSHMSPSHDPNTTHVIYGLDADLIMLALATHEPHFYVLREDVFWNQGKKGGDNCYKCGRPGHIASECTAEVVASNSGTENKEELQPFIFAQMEVLREYLNIALKPKAPLPFAFDLDRAIDDWVFLCFFVGNDFLPHLPSLEIREGALDRLTRYWRDLLPQMGGYLTDSGNVNLGRVQLLLNVLSEHEDEVFRRRKQKEDQMEARSKKKVDANGNDMNELSKTHVKAAAESDTSNQNAAKRLKSLIAGSSVNSVAVVTRTVDEHSTNGAPTTEDKGMA</sequence>
<comment type="caution">
    <text evidence="1">The sequence shown here is derived from an EMBL/GenBank/DDBJ whole genome shotgun (WGS) entry which is preliminary data.</text>
</comment>
<proteinExistence type="predicted"/>
<gene>
    <name evidence="1" type="primary">RAT1_1</name>
    <name evidence="1" type="ORF">EV182_000705</name>
</gene>
<reference evidence="1" key="1">
    <citation type="submission" date="2022-06" db="EMBL/GenBank/DDBJ databases">
        <title>Phylogenomic reconstructions and comparative analyses of Kickxellomycotina fungi.</title>
        <authorList>
            <person name="Reynolds N.K."/>
            <person name="Stajich J.E."/>
            <person name="Barry K."/>
            <person name="Grigoriev I.V."/>
            <person name="Crous P."/>
            <person name="Smith M.E."/>
        </authorList>
    </citation>
    <scope>NUCLEOTIDE SEQUENCE</scope>
    <source>
        <strain evidence="1">RSA 2271</strain>
    </source>
</reference>
<name>A0ACC1HGY0_9FUNG</name>
<evidence type="ECO:0000313" key="1">
    <source>
        <dbReference type="EMBL" id="KAJ1675727.1"/>
    </source>
</evidence>
<keyword evidence="2" id="KW-1185">Reference proteome</keyword>
<evidence type="ECO:0000313" key="2">
    <source>
        <dbReference type="Proteomes" id="UP001145114"/>
    </source>
</evidence>
<dbReference type="Proteomes" id="UP001145114">
    <property type="component" value="Unassembled WGS sequence"/>
</dbReference>
<organism evidence="1 2">
    <name type="scientific">Spiromyces aspiralis</name>
    <dbReference type="NCBI Taxonomy" id="68401"/>
    <lineage>
        <taxon>Eukaryota</taxon>
        <taxon>Fungi</taxon>
        <taxon>Fungi incertae sedis</taxon>
        <taxon>Zoopagomycota</taxon>
        <taxon>Kickxellomycotina</taxon>
        <taxon>Kickxellomycetes</taxon>
        <taxon>Kickxellales</taxon>
        <taxon>Kickxellaceae</taxon>
        <taxon>Spiromyces</taxon>
    </lineage>
</organism>